<protein>
    <submittedName>
        <fullName evidence="1">Uncharacterized protein</fullName>
    </submittedName>
</protein>
<sequence length="193" mass="21911">MASGPADHGALADKVVHVCRRYDIACDAPRRIAVLDLALQVLGQMHFTLVDPGRTVDDFVAAVRGLVASVVLDTVRNPEWFDSDESYLDLLRRAADRTDAPGRNELSVAEFADAARWATREGAPLVREKLALEGPRFVEDNRDLADLVLQPYIFLGFVQHMLYWNNNPHDPWYWESERIVDWIADLVAEQNRR</sequence>
<name>A0A1G8B227_9NOCA</name>
<evidence type="ECO:0000313" key="2">
    <source>
        <dbReference type="Proteomes" id="UP000183263"/>
    </source>
</evidence>
<gene>
    <name evidence="1" type="ORF">SAMN05444695_101622</name>
</gene>
<accession>A0A1G8B227</accession>
<proteinExistence type="predicted"/>
<dbReference type="AlphaFoldDB" id="A0A1G8B227"/>
<evidence type="ECO:0000313" key="1">
    <source>
        <dbReference type="EMBL" id="SDH27312.1"/>
    </source>
</evidence>
<dbReference type="RefSeq" id="WP_072736136.1">
    <property type="nucleotide sequence ID" value="NZ_CP048813.1"/>
</dbReference>
<keyword evidence="2" id="KW-1185">Reference proteome</keyword>
<dbReference type="EMBL" id="FNDN01000001">
    <property type="protein sequence ID" value="SDH27312.1"/>
    <property type="molecule type" value="Genomic_DNA"/>
</dbReference>
<organism evidence="1 2">
    <name type="scientific">Rhodococcus triatomae</name>
    <dbReference type="NCBI Taxonomy" id="300028"/>
    <lineage>
        <taxon>Bacteria</taxon>
        <taxon>Bacillati</taxon>
        <taxon>Actinomycetota</taxon>
        <taxon>Actinomycetes</taxon>
        <taxon>Mycobacteriales</taxon>
        <taxon>Nocardiaceae</taxon>
        <taxon>Rhodococcus</taxon>
    </lineage>
</organism>
<reference evidence="1 2" key="1">
    <citation type="submission" date="2016-10" db="EMBL/GenBank/DDBJ databases">
        <authorList>
            <person name="de Groot N.N."/>
        </authorList>
    </citation>
    <scope>NUCLEOTIDE SEQUENCE [LARGE SCALE GENOMIC DNA]</scope>
    <source>
        <strain evidence="1 2">DSM 44892</strain>
    </source>
</reference>
<dbReference type="Proteomes" id="UP000183263">
    <property type="component" value="Unassembled WGS sequence"/>
</dbReference>